<dbReference type="Pfam" id="PF04012">
    <property type="entry name" value="PspA_IM30"/>
    <property type="match status" value="1"/>
</dbReference>
<keyword evidence="4" id="KW-1185">Reference proteome</keyword>
<name>I4EIX5_9BACT</name>
<reference evidence="3 4" key="1">
    <citation type="journal article" date="2012" name="ISME J.">
        <title>Nitrification expanded: discovery, physiology and genomics of a nitrite-oxidizing bacterium from the phylum Chloroflexi.</title>
        <authorList>
            <person name="Sorokin D.Y."/>
            <person name="Lucker S."/>
            <person name="Vejmelkova D."/>
            <person name="Kostrikina N.A."/>
            <person name="Kleerebezem R."/>
            <person name="Rijpstra W.I."/>
            <person name="Damste J.S."/>
            <person name="Le Paslier D."/>
            <person name="Muyzer G."/>
            <person name="Wagner M."/>
            <person name="van Loosdrecht M.C."/>
            <person name="Daims H."/>
        </authorList>
    </citation>
    <scope>NUCLEOTIDE SEQUENCE [LARGE SCALE GENOMIC DNA]</scope>
    <source>
        <strain evidence="4">none</strain>
    </source>
</reference>
<evidence type="ECO:0000256" key="1">
    <source>
        <dbReference type="ARBA" id="ARBA00043985"/>
    </source>
</evidence>
<dbReference type="AlphaFoldDB" id="I4EIX5"/>
<dbReference type="PANTHER" id="PTHR31088:SF6">
    <property type="entry name" value="PHAGE SHOCK PROTEIN A"/>
    <property type="match status" value="1"/>
</dbReference>
<dbReference type="OrthoDB" id="9779630at2"/>
<protein>
    <submittedName>
        <fullName evidence="3">Phage shock protein A, PspA</fullName>
    </submittedName>
</protein>
<dbReference type="RefSeq" id="WP_008478940.1">
    <property type="nucleotide sequence ID" value="NZ_CAGS01000301.1"/>
</dbReference>
<evidence type="ECO:0000256" key="2">
    <source>
        <dbReference type="SAM" id="Coils"/>
    </source>
</evidence>
<accession>I4EIX5</accession>
<comment type="similarity">
    <text evidence="1">Belongs to the PspA/Vipp/IM30 family.</text>
</comment>
<comment type="caution">
    <text evidence="3">The sequence shown here is derived from an EMBL/GenBank/DDBJ whole genome shotgun (WGS) entry which is preliminary data.</text>
</comment>
<sequence length="233" mass="26291">MSVLNRISTILRANINDLLDRAEDPEKMLNQILRDMAEVARDARKQVAEAMAQAKLQEGDLRQARELSVQWQHKAELAISKGADDLARECLRRKRDYDANAQIYEQQVVAVRQSVAKMKDELSLLESRYAEIQRDRELLLARYKVARGQQQIQKGIEVMSIDPAGQLARVDQRIRVTEASVAAAGELAANTPEAQLKRLAREDADIEIEAELLRLKSGHKHPELPGGHAEETK</sequence>
<keyword evidence="2" id="KW-0175">Coiled coil</keyword>
<evidence type="ECO:0000313" key="3">
    <source>
        <dbReference type="EMBL" id="CCF84637.1"/>
    </source>
</evidence>
<dbReference type="InterPro" id="IPR007157">
    <property type="entry name" value="PspA_VIPP1"/>
</dbReference>
<feature type="coiled-coil region" evidence="2">
    <location>
        <begin position="33"/>
        <end position="67"/>
    </location>
</feature>
<dbReference type="PANTHER" id="PTHR31088">
    <property type="entry name" value="MEMBRANE-ASSOCIATED PROTEIN VIPP1, CHLOROPLASTIC"/>
    <property type="match status" value="1"/>
</dbReference>
<feature type="coiled-coil region" evidence="2">
    <location>
        <begin position="101"/>
        <end position="142"/>
    </location>
</feature>
<dbReference type="Proteomes" id="UP000004221">
    <property type="component" value="Unassembled WGS sequence"/>
</dbReference>
<evidence type="ECO:0000313" key="4">
    <source>
        <dbReference type="Proteomes" id="UP000004221"/>
    </source>
</evidence>
<organism evidence="3 4">
    <name type="scientific">Nitrolancea hollandica Lb</name>
    <dbReference type="NCBI Taxonomy" id="1129897"/>
    <lineage>
        <taxon>Bacteria</taxon>
        <taxon>Pseudomonadati</taxon>
        <taxon>Thermomicrobiota</taxon>
        <taxon>Thermomicrobia</taxon>
        <taxon>Sphaerobacterales</taxon>
        <taxon>Sphaerobacterineae</taxon>
        <taxon>Sphaerobacteraceae</taxon>
        <taxon>Nitrolancea</taxon>
    </lineage>
</organism>
<dbReference type="EMBL" id="CAGS01000301">
    <property type="protein sequence ID" value="CCF84637.1"/>
    <property type="molecule type" value="Genomic_DNA"/>
</dbReference>
<proteinExistence type="inferred from homology"/>
<gene>
    <name evidence="3" type="ORF">NITHO_370009</name>
</gene>